<dbReference type="SUPFAM" id="SSF52467">
    <property type="entry name" value="DHS-like NAD/FAD-binding domain"/>
    <property type="match status" value="1"/>
</dbReference>
<dbReference type="SMART" id="SM00893">
    <property type="entry name" value="ETF"/>
    <property type="match status" value="1"/>
</dbReference>
<dbReference type="CDD" id="cd01715">
    <property type="entry name" value="ETF_alpha"/>
    <property type="match status" value="1"/>
</dbReference>
<dbReference type="Pfam" id="PF01012">
    <property type="entry name" value="ETF"/>
    <property type="match status" value="1"/>
</dbReference>
<accession>A0A0F9YG14</accession>
<dbReference type="InterPro" id="IPR014729">
    <property type="entry name" value="Rossmann-like_a/b/a_fold"/>
</dbReference>
<comment type="caution">
    <text evidence="5">The sequence shown here is derived from an EMBL/GenBank/DDBJ whole genome shotgun (WGS) entry which is preliminary data.</text>
</comment>
<dbReference type="InterPro" id="IPR014731">
    <property type="entry name" value="ETF_asu_C"/>
</dbReference>
<dbReference type="AlphaFoldDB" id="A0A0F9YG14"/>
<dbReference type="InterPro" id="IPR014730">
    <property type="entry name" value="ETF_a/b_N"/>
</dbReference>
<comment type="similarity">
    <text evidence="1">Belongs to the ETF alpha-subunit/FixB family.</text>
</comment>
<keyword evidence="2" id="KW-0813">Transport</keyword>
<protein>
    <recommendedName>
        <fullName evidence="4">Electron transfer flavoprotein alpha/beta-subunit N-terminal domain-containing protein</fullName>
    </recommendedName>
</protein>
<feature type="domain" description="Electron transfer flavoprotein alpha/beta-subunit N-terminal" evidence="4">
    <location>
        <begin position="4"/>
        <end position="188"/>
    </location>
</feature>
<dbReference type="GO" id="GO:0033539">
    <property type="term" value="P:fatty acid beta-oxidation using acyl-CoA dehydrogenase"/>
    <property type="evidence" value="ECO:0007669"/>
    <property type="project" value="TreeGrafter"/>
</dbReference>
<dbReference type="SUPFAM" id="SSF52402">
    <property type="entry name" value="Adenine nucleotide alpha hydrolases-like"/>
    <property type="match status" value="1"/>
</dbReference>
<dbReference type="InterPro" id="IPR033947">
    <property type="entry name" value="ETF_alpha_N"/>
</dbReference>
<dbReference type="PANTHER" id="PTHR43153:SF1">
    <property type="entry name" value="ELECTRON TRANSFER FLAVOPROTEIN SUBUNIT ALPHA, MITOCHONDRIAL"/>
    <property type="match status" value="1"/>
</dbReference>
<dbReference type="Pfam" id="PF00766">
    <property type="entry name" value="ETF_alpha"/>
    <property type="match status" value="1"/>
</dbReference>
<keyword evidence="3" id="KW-0285">Flavoprotein</keyword>
<dbReference type="EMBL" id="LAZR01000003">
    <property type="protein sequence ID" value="KKO11137.1"/>
    <property type="molecule type" value="Genomic_DNA"/>
</dbReference>
<dbReference type="PANTHER" id="PTHR43153">
    <property type="entry name" value="ELECTRON TRANSFER FLAVOPROTEIN ALPHA"/>
    <property type="match status" value="1"/>
</dbReference>
<dbReference type="Gene3D" id="3.40.50.620">
    <property type="entry name" value="HUPs"/>
    <property type="match status" value="1"/>
</dbReference>
<sequence>MNEILVLAEHRGGTLGDITWELIACGNTLAEQAGCSVAVALLGRDVGQLAEQLAAAVGDVVVVDNDRLEHFVSDTYQQALVQLIAQRAPALILMGHTACGLELAPAVATSLAIPLVTDCIGLTFEGDALTATRQLYGGKVSADVLCKPSDRYLATIRGGAFPADESPAAAGTISTAEVTIEEDDGLKRFIEYLECEAGEVDITQSDVIVAVGRGIKEQKDMAIVEEFASSIGGVLACSRPIIDKKWLPKDRQVGSSGKTVRPKLYIALGISGSFQHLAGIKSGGTIVAINKDPNAPFFTVADYGIVADLFKVLPVLKTKIEELKQGS</sequence>
<dbReference type="InterPro" id="IPR029035">
    <property type="entry name" value="DHS-like_NAD/FAD-binding_dom"/>
</dbReference>
<reference evidence="5" key="1">
    <citation type="journal article" date="2015" name="Nature">
        <title>Complex archaea that bridge the gap between prokaryotes and eukaryotes.</title>
        <authorList>
            <person name="Spang A."/>
            <person name="Saw J.H."/>
            <person name="Jorgensen S.L."/>
            <person name="Zaremba-Niedzwiedzka K."/>
            <person name="Martijn J."/>
            <person name="Lind A.E."/>
            <person name="van Eijk R."/>
            <person name="Schleper C."/>
            <person name="Guy L."/>
            <person name="Ettema T.J."/>
        </authorList>
    </citation>
    <scope>NUCLEOTIDE SEQUENCE</scope>
</reference>
<dbReference type="FunFam" id="3.40.50.1220:FF:000004">
    <property type="entry name" value="Electron transfer flavoprotein"/>
    <property type="match status" value="1"/>
</dbReference>
<evidence type="ECO:0000256" key="3">
    <source>
        <dbReference type="ARBA" id="ARBA00022630"/>
    </source>
</evidence>
<evidence type="ECO:0000256" key="1">
    <source>
        <dbReference type="ARBA" id="ARBA00005817"/>
    </source>
</evidence>
<dbReference type="GO" id="GO:0009055">
    <property type="term" value="F:electron transfer activity"/>
    <property type="evidence" value="ECO:0007669"/>
    <property type="project" value="InterPro"/>
</dbReference>
<gene>
    <name evidence="5" type="ORF">LCGC14_0016130</name>
</gene>
<evidence type="ECO:0000259" key="4">
    <source>
        <dbReference type="SMART" id="SM00893"/>
    </source>
</evidence>
<evidence type="ECO:0000256" key="2">
    <source>
        <dbReference type="ARBA" id="ARBA00022448"/>
    </source>
</evidence>
<name>A0A0F9YG14_9ZZZZ</name>
<dbReference type="InterPro" id="IPR001308">
    <property type="entry name" value="ETF_a/FixB"/>
</dbReference>
<dbReference type="GO" id="GO:0050660">
    <property type="term" value="F:flavin adenine dinucleotide binding"/>
    <property type="evidence" value="ECO:0007669"/>
    <property type="project" value="InterPro"/>
</dbReference>
<dbReference type="PIRSF" id="PIRSF000089">
    <property type="entry name" value="Electra_flavoP_a"/>
    <property type="match status" value="1"/>
</dbReference>
<evidence type="ECO:0000313" key="5">
    <source>
        <dbReference type="EMBL" id="KKO11137.1"/>
    </source>
</evidence>
<organism evidence="5">
    <name type="scientific">marine sediment metagenome</name>
    <dbReference type="NCBI Taxonomy" id="412755"/>
    <lineage>
        <taxon>unclassified sequences</taxon>
        <taxon>metagenomes</taxon>
        <taxon>ecological metagenomes</taxon>
    </lineage>
</organism>
<proteinExistence type="inferred from homology"/>
<dbReference type="Gene3D" id="3.40.50.1220">
    <property type="entry name" value="TPP-binding domain"/>
    <property type="match status" value="1"/>
</dbReference>